<comment type="caution">
    <text evidence="1">The sequence shown here is derived from an EMBL/GenBank/DDBJ whole genome shotgun (WGS) entry which is preliminary data.</text>
</comment>
<organism evidence="1 2">
    <name type="scientific">Gluconobacter cerevisiae</name>
    <dbReference type="NCBI Taxonomy" id="1379734"/>
    <lineage>
        <taxon>Bacteria</taxon>
        <taxon>Pseudomonadati</taxon>
        <taxon>Pseudomonadota</taxon>
        <taxon>Alphaproteobacteria</taxon>
        <taxon>Acetobacterales</taxon>
        <taxon>Acetobacteraceae</taxon>
        <taxon>Gluconobacter</taxon>
    </lineage>
</organism>
<keyword evidence="2" id="KW-1185">Reference proteome</keyword>
<name>A0ABR9YCR6_9PROT</name>
<reference evidence="2" key="1">
    <citation type="submission" date="2020-04" db="EMBL/GenBank/DDBJ databases">
        <title>Description of novel Gluconacetobacter.</title>
        <authorList>
            <person name="Sombolestani A."/>
        </authorList>
    </citation>
    <scope>NUCLEOTIDE SEQUENCE [LARGE SCALE GENOMIC DNA]</scope>
    <source>
        <strain evidence="2">LMG 27748</strain>
    </source>
</reference>
<reference evidence="1 2" key="2">
    <citation type="submission" date="2020-11" db="EMBL/GenBank/DDBJ databases">
        <title>Description of novel Gluconobacter species.</title>
        <authorList>
            <person name="Cleenwerck I."/>
            <person name="Cnockaert M."/>
            <person name="Borremans W."/>
            <person name="Wieme A.D."/>
            <person name="De Vuyst L."/>
            <person name="Vandamme P."/>
        </authorList>
    </citation>
    <scope>NUCLEOTIDE SEQUENCE [LARGE SCALE GENOMIC DNA]</scope>
    <source>
        <strain evidence="1 2">LMG 27748</strain>
    </source>
</reference>
<gene>
    <name evidence="1" type="ORF">HKD21_06205</name>
</gene>
<evidence type="ECO:0000313" key="2">
    <source>
        <dbReference type="Proteomes" id="UP000630952"/>
    </source>
</evidence>
<proteinExistence type="predicted"/>
<evidence type="ECO:0000313" key="1">
    <source>
        <dbReference type="EMBL" id="MBF0876435.1"/>
    </source>
</evidence>
<sequence>MAFFHDDEIATLHIENVILHVVGDEEFNPETMRIVEHADFFVERIRNTDVASVFEFQADSQTKAQLERMARDEDEFETGGQALAREFSRFHLGSSRDGAFFIFELRTANPDVRIYSLIKYDYQQVIEQQQQNDGTNLLRLIVQAFVADKSAIQKSALVRVVNGVAEMAIAAKDRVKQAPEIGDYFANYLHVVRVRDDEQLNRKAIEAVGNALKELKDILPDCDVPRAFREAKVALNNRQRINPAALEDAVLAAAGNPEDERIITRIQKCVQRKVKSAKLGGLEFSPNRDLLRSPAIRKVRTTEGVLLFYPDRVGDANVERLRTADGGEVITITTRHVEEDGIVRREPRSAS</sequence>
<dbReference type="EMBL" id="JABCQO010000003">
    <property type="protein sequence ID" value="MBF0876435.1"/>
    <property type="molecule type" value="Genomic_DNA"/>
</dbReference>
<dbReference type="RefSeq" id="WP_194254705.1">
    <property type="nucleotide sequence ID" value="NZ_JABCQO010000003.1"/>
</dbReference>
<protein>
    <recommendedName>
        <fullName evidence="3">Nucleoid-associated protein</fullName>
    </recommendedName>
</protein>
<dbReference type="Proteomes" id="UP000630952">
    <property type="component" value="Unassembled WGS sequence"/>
</dbReference>
<accession>A0ABR9YCR6</accession>
<evidence type="ECO:0008006" key="3">
    <source>
        <dbReference type="Google" id="ProtNLM"/>
    </source>
</evidence>